<evidence type="ECO:0000256" key="6">
    <source>
        <dbReference type="ARBA" id="ARBA00022847"/>
    </source>
</evidence>
<dbReference type="PROSITE" id="PS00217">
    <property type="entry name" value="SUGAR_TRANSPORT_2"/>
    <property type="match status" value="1"/>
</dbReference>
<dbReference type="FunFam" id="1.20.1250.20:FF:000002">
    <property type="entry name" value="Sugar transport protein 13"/>
    <property type="match status" value="1"/>
</dbReference>
<feature type="domain" description="Major facilitator superfamily (MFS) profile" evidence="11">
    <location>
        <begin position="28"/>
        <end position="475"/>
    </location>
</feature>
<evidence type="ECO:0000256" key="4">
    <source>
        <dbReference type="ARBA" id="ARBA00022597"/>
    </source>
</evidence>
<dbReference type="InterPro" id="IPR036259">
    <property type="entry name" value="MFS_trans_sf"/>
</dbReference>
<evidence type="ECO:0000313" key="12">
    <source>
        <dbReference type="EMBL" id="KAJ8510246.1"/>
    </source>
</evidence>
<feature type="transmembrane region" description="Helical" evidence="10">
    <location>
        <begin position="83"/>
        <end position="100"/>
    </location>
</feature>
<gene>
    <name evidence="12" type="ORF">OPV22_000680</name>
</gene>
<keyword evidence="3 9" id="KW-0813">Transport</keyword>
<feature type="transmembrane region" description="Helical" evidence="10">
    <location>
        <begin position="421"/>
        <end position="442"/>
    </location>
</feature>
<reference evidence="12 13" key="1">
    <citation type="submission" date="2022-12" db="EMBL/GenBank/DDBJ databases">
        <title>Chromosome-scale assembly of the Ensete ventricosum genome.</title>
        <authorList>
            <person name="Dussert Y."/>
            <person name="Stocks J."/>
            <person name="Wendawek A."/>
            <person name="Woldeyes F."/>
            <person name="Nichols R.A."/>
            <person name="Borrell J.S."/>
        </authorList>
    </citation>
    <scope>NUCLEOTIDE SEQUENCE [LARGE SCALE GENOMIC DNA]</scope>
    <source>
        <strain evidence="13">cv. Maze</strain>
        <tissue evidence="12">Seeds</tissue>
    </source>
</reference>
<keyword evidence="8 10" id="KW-0472">Membrane</keyword>
<keyword evidence="6" id="KW-0769">Symport</keyword>
<dbReference type="InterPro" id="IPR020846">
    <property type="entry name" value="MFS_dom"/>
</dbReference>
<comment type="similarity">
    <text evidence="2 9">Belongs to the major facilitator superfamily. Sugar transporter (TC 2.A.1.1) family.</text>
</comment>
<accession>A0AAV8QA21</accession>
<feature type="transmembrane region" description="Helical" evidence="10">
    <location>
        <begin position="112"/>
        <end position="131"/>
    </location>
</feature>
<dbReference type="PANTHER" id="PTHR23500">
    <property type="entry name" value="SOLUTE CARRIER FAMILY 2, FACILITATED GLUCOSE TRANSPORTER"/>
    <property type="match status" value="1"/>
</dbReference>
<evidence type="ECO:0000259" key="11">
    <source>
        <dbReference type="PROSITE" id="PS50850"/>
    </source>
</evidence>
<evidence type="ECO:0000256" key="3">
    <source>
        <dbReference type="ARBA" id="ARBA00022448"/>
    </source>
</evidence>
<dbReference type="InterPro" id="IPR045262">
    <property type="entry name" value="STP/PLT_plant"/>
</dbReference>
<comment type="subcellular location">
    <subcellularLocation>
        <location evidence="1">Membrane</location>
        <topology evidence="1">Multi-pass membrane protein</topology>
    </subcellularLocation>
</comment>
<dbReference type="InterPro" id="IPR005828">
    <property type="entry name" value="MFS_sugar_transport-like"/>
</dbReference>
<evidence type="ECO:0000256" key="1">
    <source>
        <dbReference type="ARBA" id="ARBA00004141"/>
    </source>
</evidence>
<keyword evidence="7 10" id="KW-1133">Transmembrane helix</keyword>
<dbReference type="GO" id="GO:0015293">
    <property type="term" value="F:symporter activity"/>
    <property type="evidence" value="ECO:0007669"/>
    <property type="project" value="UniProtKB-KW"/>
</dbReference>
<feature type="transmembrane region" description="Helical" evidence="10">
    <location>
        <begin position="199"/>
        <end position="223"/>
    </location>
</feature>
<dbReference type="Pfam" id="PF00083">
    <property type="entry name" value="Sugar_tr"/>
    <property type="match status" value="1"/>
</dbReference>
<keyword evidence="4" id="KW-0762">Sugar transport</keyword>
<feature type="transmembrane region" description="Helical" evidence="10">
    <location>
        <begin position="171"/>
        <end position="193"/>
    </location>
</feature>
<evidence type="ECO:0000256" key="10">
    <source>
        <dbReference type="SAM" id="Phobius"/>
    </source>
</evidence>
<organism evidence="12 13">
    <name type="scientific">Ensete ventricosum</name>
    <name type="common">Abyssinian banana</name>
    <name type="synonym">Musa ensete</name>
    <dbReference type="NCBI Taxonomy" id="4639"/>
    <lineage>
        <taxon>Eukaryota</taxon>
        <taxon>Viridiplantae</taxon>
        <taxon>Streptophyta</taxon>
        <taxon>Embryophyta</taxon>
        <taxon>Tracheophyta</taxon>
        <taxon>Spermatophyta</taxon>
        <taxon>Magnoliopsida</taxon>
        <taxon>Liliopsida</taxon>
        <taxon>Zingiberales</taxon>
        <taxon>Musaceae</taxon>
        <taxon>Ensete</taxon>
    </lineage>
</organism>
<feature type="transmembrane region" description="Helical" evidence="10">
    <location>
        <begin position="349"/>
        <end position="371"/>
    </location>
</feature>
<dbReference type="PANTHER" id="PTHR23500:SF371">
    <property type="entry name" value="OS07G0206600 PROTEIN"/>
    <property type="match status" value="1"/>
</dbReference>
<dbReference type="EMBL" id="JAQQAF010000001">
    <property type="protein sequence ID" value="KAJ8510246.1"/>
    <property type="molecule type" value="Genomic_DNA"/>
</dbReference>
<dbReference type="InterPro" id="IPR044778">
    <property type="entry name" value="MFS_STP/MST-like_plant"/>
</dbReference>
<evidence type="ECO:0000256" key="5">
    <source>
        <dbReference type="ARBA" id="ARBA00022692"/>
    </source>
</evidence>
<evidence type="ECO:0000313" key="13">
    <source>
        <dbReference type="Proteomes" id="UP001222027"/>
    </source>
</evidence>
<dbReference type="AlphaFoldDB" id="A0AAV8QA21"/>
<keyword evidence="5 10" id="KW-0812">Transmembrane</keyword>
<dbReference type="SUPFAM" id="SSF103473">
    <property type="entry name" value="MFS general substrate transporter"/>
    <property type="match status" value="1"/>
</dbReference>
<evidence type="ECO:0000256" key="7">
    <source>
        <dbReference type="ARBA" id="ARBA00022989"/>
    </source>
</evidence>
<comment type="caution">
    <text evidence="12">The sequence shown here is derived from an EMBL/GenBank/DDBJ whole genome shotgun (WGS) entry which is preliminary data.</text>
</comment>
<feature type="transmembrane region" description="Helical" evidence="10">
    <location>
        <begin position="21"/>
        <end position="41"/>
    </location>
</feature>
<evidence type="ECO:0000256" key="2">
    <source>
        <dbReference type="ARBA" id="ARBA00010992"/>
    </source>
</evidence>
<sequence length="511" mass="56658">MPAIVMSNAGPNGPKEFEGKITVYVVICGVIAATGGLMFGYDIGISGGVTSMDDFLEEFFPAVYVRKHKSKEDNYCKYDNQRLQLFTSSLYLAALVSSFVASKLCTNHGRRLTMQAASVFFLAGVVLNAGARNIAMLIVGRILLGVGVGFANQAVPLFLSEIAPVHIRGALNILFQLDVTIGIFVANIVNYFMSNIHPWGWRLALGLAGVPATMLCLGSLVIAETPTSLIEREQLIEGLAMLKKIRGTDNVDAEYQDILHACEMARQVKQPFRNLLKRSSRPQLVIAIAMQVFQQFTGINAIMFYAPVLFQTIGFKNDASLLSAVITGIVNVLSTVVSVVLVDKVGRRFLLLEACGQMLITQVAIGGILLVKLRATNELEHGIAIWVVVLVCLFVSSFAWSWGPLGWLIPSETFPLATRTAGYAFAVSSNMIFTFVIAQSFLSMMCHLRAGIFFFFAAWIVVMGLFAIFLLPETKNVSIDEMTEKVWKQHWYWKRFMDGEEEEEEEERRRR</sequence>
<feature type="transmembrane region" description="Helical" evidence="10">
    <location>
        <begin position="137"/>
        <end position="159"/>
    </location>
</feature>
<dbReference type="CDD" id="cd17361">
    <property type="entry name" value="MFS_STP"/>
    <property type="match status" value="1"/>
</dbReference>
<dbReference type="PRINTS" id="PR00171">
    <property type="entry name" value="SUGRTRNSPORT"/>
</dbReference>
<dbReference type="PROSITE" id="PS00216">
    <property type="entry name" value="SUGAR_TRANSPORT_1"/>
    <property type="match status" value="1"/>
</dbReference>
<dbReference type="InterPro" id="IPR003663">
    <property type="entry name" value="Sugar/inositol_transpt"/>
</dbReference>
<dbReference type="GO" id="GO:0016020">
    <property type="term" value="C:membrane"/>
    <property type="evidence" value="ECO:0007669"/>
    <property type="project" value="UniProtKB-SubCell"/>
</dbReference>
<protein>
    <recommendedName>
        <fullName evidence="11">Major facilitator superfamily (MFS) profile domain-containing protein</fullName>
    </recommendedName>
</protein>
<evidence type="ECO:0000256" key="8">
    <source>
        <dbReference type="ARBA" id="ARBA00023136"/>
    </source>
</evidence>
<dbReference type="InterPro" id="IPR005829">
    <property type="entry name" value="Sugar_transporter_CS"/>
</dbReference>
<feature type="transmembrane region" description="Helical" evidence="10">
    <location>
        <begin position="284"/>
        <end position="308"/>
    </location>
</feature>
<feature type="transmembrane region" description="Helical" evidence="10">
    <location>
        <begin position="383"/>
        <end position="409"/>
    </location>
</feature>
<dbReference type="PROSITE" id="PS50850">
    <property type="entry name" value="MFS"/>
    <property type="match status" value="1"/>
</dbReference>
<dbReference type="Gene3D" id="1.20.1250.20">
    <property type="entry name" value="MFS general substrate transporter like domains"/>
    <property type="match status" value="1"/>
</dbReference>
<keyword evidence="13" id="KW-1185">Reference proteome</keyword>
<dbReference type="GO" id="GO:0015145">
    <property type="term" value="F:monosaccharide transmembrane transporter activity"/>
    <property type="evidence" value="ECO:0007669"/>
    <property type="project" value="InterPro"/>
</dbReference>
<feature type="transmembrane region" description="Helical" evidence="10">
    <location>
        <begin position="320"/>
        <end position="342"/>
    </location>
</feature>
<proteinExistence type="inferred from homology"/>
<feature type="transmembrane region" description="Helical" evidence="10">
    <location>
        <begin position="448"/>
        <end position="471"/>
    </location>
</feature>
<name>A0AAV8QA21_ENSVE</name>
<evidence type="ECO:0000256" key="9">
    <source>
        <dbReference type="RuleBase" id="RU003346"/>
    </source>
</evidence>
<dbReference type="Proteomes" id="UP001222027">
    <property type="component" value="Unassembled WGS sequence"/>
</dbReference>
<dbReference type="NCBIfam" id="TIGR00879">
    <property type="entry name" value="SP"/>
    <property type="match status" value="1"/>
</dbReference>